<dbReference type="OrthoDB" id="4070623at2"/>
<sequence length="447" mass="48357">MKHPAPAYTLSADGTDITGKLQGRLVSLTLTDNRGFEADQLDITLDDSDGQLAIPPLGASIALKLGWQGDGLVDKGSYTVDEVSHEGTPDQITLRARSADLRSGLTTAQTRSFHGKTLGEIVATIAAENDLKPKVSASLSSQLIEHLDQTSESSANLLTRLANQFDAVATVKQGALLFIVAGGGVTASGKPLPAVNIERKVGDRHHFSLAERGNYTHVRATWHDYGTGTTGEVTWSQEEEDIENGKRPPAPPPVPVGEWKNLSTTYKTRDRALTAARKEWTALSAKEPTRSRYVGVHAKYDDRHLKASGTVSYGKADVEQAQNKALKLSQKDQAKLTEQTQTTEPSVAIEPSADSLKTLRHVYESQKSAKRAARANWSKLKRGMASFNITLALGRPEIIPETPATVQGYKPQIDNTDWIVIKATHNLSNSGLTTALELEIKATELVA</sequence>
<dbReference type="InterPro" id="IPR052726">
    <property type="entry name" value="Phage_Baseplate_Hub"/>
</dbReference>
<proteinExistence type="predicted"/>
<dbReference type="STRING" id="1188319.OYT1_02455"/>
<dbReference type="KEGG" id="fam:OYT1_ch1605"/>
<accession>A0A2Z6GCV6</accession>
<protein>
    <submittedName>
        <fullName evidence="1">Late control D family protein</fullName>
    </submittedName>
</protein>
<gene>
    <name evidence="1" type="ORF">OYT1_ch1605</name>
</gene>
<organism evidence="1 2">
    <name type="scientific">Ferriphaselus amnicola</name>
    <dbReference type="NCBI Taxonomy" id="1188319"/>
    <lineage>
        <taxon>Bacteria</taxon>
        <taxon>Pseudomonadati</taxon>
        <taxon>Pseudomonadota</taxon>
        <taxon>Betaproteobacteria</taxon>
        <taxon>Nitrosomonadales</taxon>
        <taxon>Gallionellaceae</taxon>
        <taxon>Ferriphaselus</taxon>
    </lineage>
</organism>
<dbReference type="PANTHER" id="PTHR35862">
    <property type="entry name" value="FELS-2 PROPHAGE PROTEIN"/>
    <property type="match status" value="1"/>
</dbReference>
<dbReference type="SUPFAM" id="SSF69279">
    <property type="entry name" value="Phage tail proteins"/>
    <property type="match status" value="1"/>
</dbReference>
<evidence type="ECO:0000313" key="2">
    <source>
        <dbReference type="Proteomes" id="UP000033070"/>
    </source>
</evidence>
<dbReference type="Pfam" id="PF05954">
    <property type="entry name" value="Phage_GPD"/>
    <property type="match status" value="1"/>
</dbReference>
<dbReference type="PANTHER" id="PTHR35862:SF3">
    <property type="entry name" value="FELS-2 PROPHAGE PROTEIN"/>
    <property type="match status" value="1"/>
</dbReference>
<reference evidence="1 2" key="1">
    <citation type="submission" date="2018-06" db="EMBL/GenBank/DDBJ databases">
        <title>OYT1 Genome Sequencing.</title>
        <authorList>
            <person name="Kato S."/>
            <person name="Itoh T."/>
            <person name="Ohkuma M."/>
        </authorList>
    </citation>
    <scope>NUCLEOTIDE SEQUENCE [LARGE SCALE GENOMIC DNA]</scope>
    <source>
        <strain evidence="1 2">OYT1</strain>
    </source>
</reference>
<dbReference type="EMBL" id="AP018738">
    <property type="protein sequence ID" value="BBE51152.1"/>
    <property type="molecule type" value="Genomic_DNA"/>
</dbReference>
<name>A0A2Z6GCV6_9PROT</name>
<keyword evidence="2" id="KW-1185">Reference proteome</keyword>
<dbReference type="Proteomes" id="UP000033070">
    <property type="component" value="Chromosome"/>
</dbReference>
<dbReference type="AlphaFoldDB" id="A0A2Z6GCV6"/>
<evidence type="ECO:0000313" key="1">
    <source>
        <dbReference type="EMBL" id="BBE51152.1"/>
    </source>
</evidence>
<dbReference type="RefSeq" id="WP_062627557.1">
    <property type="nucleotide sequence ID" value="NZ_AP018738.1"/>
</dbReference>